<dbReference type="AlphaFoldDB" id="A0A179V877"/>
<keyword evidence="4" id="KW-0812">Transmembrane</keyword>
<dbReference type="GO" id="GO:0000155">
    <property type="term" value="F:phosphorelay sensor kinase activity"/>
    <property type="evidence" value="ECO:0007669"/>
    <property type="project" value="InterPro"/>
</dbReference>
<reference evidence="6 7" key="1">
    <citation type="submission" date="2016-01" db="EMBL/GenBank/DDBJ databases">
        <title>Mycobacterium immunogenum strain CD11_6 genome sequencing and assembly.</title>
        <authorList>
            <person name="Kaur G."/>
            <person name="Nair G.R."/>
            <person name="Mayilraj S."/>
        </authorList>
    </citation>
    <scope>NUCLEOTIDE SEQUENCE [LARGE SCALE GENOMIC DNA]</scope>
    <source>
        <strain evidence="6 7">CD11-6</strain>
    </source>
</reference>
<dbReference type="InterPro" id="IPR003594">
    <property type="entry name" value="HATPase_dom"/>
</dbReference>
<dbReference type="Pfam" id="PF07730">
    <property type="entry name" value="HisKA_3"/>
    <property type="match status" value="1"/>
</dbReference>
<evidence type="ECO:0000256" key="4">
    <source>
        <dbReference type="SAM" id="Phobius"/>
    </source>
</evidence>
<evidence type="ECO:0000313" key="6">
    <source>
        <dbReference type="EMBL" id="OAT67954.1"/>
    </source>
</evidence>
<accession>A0A179V877</accession>
<feature type="transmembrane region" description="Helical" evidence="4">
    <location>
        <begin position="12"/>
        <end position="31"/>
    </location>
</feature>
<evidence type="ECO:0000313" key="7">
    <source>
        <dbReference type="Proteomes" id="UP000186919"/>
    </source>
</evidence>
<feature type="transmembrane region" description="Helical" evidence="4">
    <location>
        <begin position="43"/>
        <end position="60"/>
    </location>
</feature>
<dbReference type="PIRSF" id="PIRSF037434">
    <property type="entry name" value="STHK_ChrS"/>
    <property type="match status" value="1"/>
</dbReference>
<name>A0A179V877_9MYCO</name>
<dbReference type="CDD" id="cd16917">
    <property type="entry name" value="HATPase_UhpB-NarQ-NarX-like"/>
    <property type="match status" value="1"/>
</dbReference>
<evidence type="ECO:0000256" key="1">
    <source>
        <dbReference type="ARBA" id="ARBA00022679"/>
    </source>
</evidence>
<dbReference type="InterPro" id="IPR011712">
    <property type="entry name" value="Sig_transdc_His_kin_sub3_dim/P"/>
</dbReference>
<dbReference type="InterPro" id="IPR050482">
    <property type="entry name" value="Sensor_HK_TwoCompSys"/>
</dbReference>
<feature type="transmembrane region" description="Helical" evidence="4">
    <location>
        <begin position="138"/>
        <end position="161"/>
    </location>
</feature>
<dbReference type="EMBL" id="LQYE01000027">
    <property type="protein sequence ID" value="OAT67954.1"/>
    <property type="molecule type" value="Genomic_DNA"/>
</dbReference>
<dbReference type="RefSeq" id="WP_064630757.1">
    <property type="nucleotide sequence ID" value="NZ_LQYE01000027.1"/>
</dbReference>
<gene>
    <name evidence="6" type="ORF">AWB85_08740</name>
</gene>
<keyword evidence="1" id="KW-0808">Transferase</keyword>
<keyword evidence="2" id="KW-0418">Kinase</keyword>
<dbReference type="SUPFAM" id="SSF55874">
    <property type="entry name" value="ATPase domain of HSP90 chaperone/DNA topoisomerase II/histidine kinase"/>
    <property type="match status" value="1"/>
</dbReference>
<dbReference type="GO" id="GO:0046983">
    <property type="term" value="F:protein dimerization activity"/>
    <property type="evidence" value="ECO:0007669"/>
    <property type="project" value="InterPro"/>
</dbReference>
<dbReference type="Pfam" id="PF02518">
    <property type="entry name" value="HATPase_c"/>
    <property type="match status" value="1"/>
</dbReference>
<keyword evidence="3" id="KW-0902">Two-component regulatory system</keyword>
<dbReference type="Proteomes" id="UP000186919">
    <property type="component" value="Unassembled WGS sequence"/>
</dbReference>
<comment type="caution">
    <text evidence="6">The sequence shown here is derived from an EMBL/GenBank/DDBJ whole genome shotgun (WGS) entry which is preliminary data.</text>
</comment>
<feature type="transmembrane region" description="Helical" evidence="4">
    <location>
        <begin position="72"/>
        <end position="96"/>
    </location>
</feature>
<dbReference type="SMART" id="SM00387">
    <property type="entry name" value="HATPase_c"/>
    <property type="match status" value="1"/>
</dbReference>
<dbReference type="PANTHER" id="PTHR24421:SF62">
    <property type="entry name" value="SENSORY TRANSDUCTION HISTIDINE KINASE"/>
    <property type="match status" value="1"/>
</dbReference>
<evidence type="ECO:0000259" key="5">
    <source>
        <dbReference type="SMART" id="SM00387"/>
    </source>
</evidence>
<organism evidence="6 7">
    <name type="scientific">Mycobacteroides immunogenum</name>
    <dbReference type="NCBI Taxonomy" id="83262"/>
    <lineage>
        <taxon>Bacteria</taxon>
        <taxon>Bacillati</taxon>
        <taxon>Actinomycetota</taxon>
        <taxon>Actinomycetes</taxon>
        <taxon>Mycobacteriales</taxon>
        <taxon>Mycobacteriaceae</taxon>
        <taxon>Mycobacteroides</taxon>
    </lineage>
</organism>
<evidence type="ECO:0000256" key="3">
    <source>
        <dbReference type="ARBA" id="ARBA00023012"/>
    </source>
</evidence>
<feature type="domain" description="Histidine kinase/HSP90-like ATPase" evidence="5">
    <location>
        <begin position="284"/>
        <end position="373"/>
    </location>
</feature>
<feature type="transmembrane region" description="Helical" evidence="4">
    <location>
        <begin position="103"/>
        <end position="126"/>
    </location>
</feature>
<proteinExistence type="predicted"/>
<dbReference type="PANTHER" id="PTHR24421">
    <property type="entry name" value="NITRATE/NITRITE SENSOR PROTEIN NARX-RELATED"/>
    <property type="match status" value="1"/>
</dbReference>
<keyword evidence="4" id="KW-0472">Membrane</keyword>
<evidence type="ECO:0000256" key="2">
    <source>
        <dbReference type="ARBA" id="ARBA00022777"/>
    </source>
</evidence>
<sequence>MDETGPAGERPSIWYTYVVGIGALAIVAVLLPTDSSHGSPHAAAATLVAFLGCAVAFARTPPGTGELTTRTLAAAIIVVALCVSAVWLAPAAVMAIPALYPVVLSLLPLAPALTLVAAANIAPLAIELIAPRFFNLPLVAVATLVAMIASAVTGTTFNIIVRQRAELAQLSRTAGAADERQRLAREIHDTLAQGFTSIIALAQAIDAELDTNPVAARKHLELISSSAQENLAEARMMVENSTPDALRDDVLVGALRRVCDRFMTETGIATTIWIDPALTALGTAVDVALLRVTQEALANVRKHAQAQAVRVELRSTTSHIQLLIIDNGIGISVDQAEGFGLRGMRSRLTAVGGELTISARPDGGTRLYVEVTR</sequence>
<keyword evidence="4" id="KW-1133">Transmembrane helix</keyword>
<dbReference type="InterPro" id="IPR036890">
    <property type="entry name" value="HATPase_C_sf"/>
</dbReference>
<protein>
    <recommendedName>
        <fullName evidence="5">Histidine kinase/HSP90-like ATPase domain-containing protein</fullName>
    </recommendedName>
</protein>
<dbReference type="InterPro" id="IPR017205">
    <property type="entry name" value="Sig_transdc_His_kinase_ChrS"/>
</dbReference>
<dbReference type="Gene3D" id="3.30.565.10">
    <property type="entry name" value="Histidine kinase-like ATPase, C-terminal domain"/>
    <property type="match status" value="1"/>
</dbReference>
<dbReference type="GO" id="GO:0016020">
    <property type="term" value="C:membrane"/>
    <property type="evidence" value="ECO:0007669"/>
    <property type="project" value="InterPro"/>
</dbReference>
<dbReference type="Gene3D" id="1.20.5.1930">
    <property type="match status" value="1"/>
</dbReference>